<dbReference type="AlphaFoldDB" id="A0A6G4ZBK3"/>
<dbReference type="NCBIfam" id="TIGR02593">
    <property type="entry name" value="CRISPR_cas5"/>
    <property type="match status" value="1"/>
</dbReference>
<sequence length="364" mass="43144">MKALRIILTQNSANYRREETTVNKMTYPLPPFSTVIGAIHNACNYKEYKPMDISIQGTYESMGLEPYTDYCFLNTVMDDRGILVKLRNGKYLSNSFDKVAKALKSQGNSFREGKTIQVYNEKLLEEYRNLKDLKDKIDEFSRGKLKEVLNLIKLRKKTLLSKKKELKDNKEKLELIKKREIQIKNLEKRLKSEFDDYKEKNYNEPYSKFASLTTSLKYYETLYNVKLIIHVRCEDENTLLDIKENIYNLKSIGRSEDFVDIKEVKIVDLVEDPDELEDEIVNNNYAYVNYDLVKNDIIIPINLSDNRVCNGTKYLLNKNYKIEDKKRKFEKKKVLYISKYVVDEAYENLYFDVEDKEKYIVNFI</sequence>
<accession>A0A6G4ZBK3</accession>
<dbReference type="RefSeq" id="WP_124229206.1">
    <property type="nucleotide sequence ID" value="NZ_CATNXA010000006.1"/>
</dbReference>
<proteinExistence type="predicted"/>
<name>A0A6G4ZBK3_CLOPF</name>
<comment type="caution">
    <text evidence="3">The sequence shown here is derived from an EMBL/GenBank/DDBJ whole genome shotgun (WGS) entry which is preliminary data.</text>
</comment>
<feature type="coiled-coil region" evidence="2">
    <location>
        <begin position="116"/>
        <end position="196"/>
    </location>
</feature>
<evidence type="ECO:0000313" key="3">
    <source>
        <dbReference type="EMBL" id="NGT89880.1"/>
    </source>
</evidence>
<protein>
    <submittedName>
        <fullName evidence="3">CRISPR-associated protein Cas5</fullName>
    </submittedName>
</protein>
<organism evidence="3">
    <name type="scientific">Clostridium perfringens</name>
    <dbReference type="NCBI Taxonomy" id="1502"/>
    <lineage>
        <taxon>Bacteria</taxon>
        <taxon>Bacillati</taxon>
        <taxon>Bacillota</taxon>
        <taxon>Clostridia</taxon>
        <taxon>Eubacteriales</taxon>
        <taxon>Clostridiaceae</taxon>
        <taxon>Clostridium</taxon>
    </lineage>
</organism>
<dbReference type="EMBL" id="JAALNF010000001">
    <property type="protein sequence ID" value="NGT89880.1"/>
    <property type="molecule type" value="Genomic_DNA"/>
</dbReference>
<gene>
    <name evidence="3" type="primary">cas5</name>
    <name evidence="3" type="ORF">G6Z02_06560</name>
</gene>
<dbReference type="GO" id="GO:0051607">
    <property type="term" value="P:defense response to virus"/>
    <property type="evidence" value="ECO:0007669"/>
    <property type="project" value="UniProtKB-KW"/>
</dbReference>
<reference evidence="3" key="1">
    <citation type="submission" date="2020-02" db="EMBL/GenBank/DDBJ databases">
        <title>Genomic Insights into the Phylogeny and Genetic Plasticity of the Human and Animal Enteric Pathogen Clostridium perfringens.</title>
        <authorList>
            <person name="Feng Y."/>
            <person name="Hu Y."/>
        </authorList>
    </citation>
    <scope>NUCLEOTIDE SEQUENCE</scope>
    <source>
        <strain evidence="3">CP-08</strain>
    </source>
</reference>
<evidence type="ECO:0000256" key="1">
    <source>
        <dbReference type="ARBA" id="ARBA00023118"/>
    </source>
</evidence>
<dbReference type="InterPro" id="IPR013422">
    <property type="entry name" value="CRISPR-assoc_prot_Cas5_N"/>
</dbReference>
<keyword evidence="1" id="KW-0051">Antiviral defense</keyword>
<evidence type="ECO:0000256" key="2">
    <source>
        <dbReference type="SAM" id="Coils"/>
    </source>
</evidence>
<keyword evidence="2" id="KW-0175">Coiled coil</keyword>